<protein>
    <submittedName>
        <fullName evidence="1">18674_t:CDS:1</fullName>
    </submittedName>
</protein>
<feature type="non-terminal residue" evidence="1">
    <location>
        <position position="64"/>
    </location>
</feature>
<organism evidence="1 2">
    <name type="scientific">Racocetra fulgida</name>
    <dbReference type="NCBI Taxonomy" id="60492"/>
    <lineage>
        <taxon>Eukaryota</taxon>
        <taxon>Fungi</taxon>
        <taxon>Fungi incertae sedis</taxon>
        <taxon>Mucoromycota</taxon>
        <taxon>Glomeromycotina</taxon>
        <taxon>Glomeromycetes</taxon>
        <taxon>Diversisporales</taxon>
        <taxon>Gigasporaceae</taxon>
        <taxon>Racocetra</taxon>
    </lineage>
</organism>
<comment type="caution">
    <text evidence="1">The sequence shown here is derived from an EMBL/GenBank/DDBJ whole genome shotgun (WGS) entry which is preliminary data.</text>
</comment>
<accession>A0A9N9CWH6</accession>
<reference evidence="1" key="1">
    <citation type="submission" date="2021-06" db="EMBL/GenBank/DDBJ databases">
        <authorList>
            <person name="Kallberg Y."/>
            <person name="Tangrot J."/>
            <person name="Rosling A."/>
        </authorList>
    </citation>
    <scope>NUCLEOTIDE SEQUENCE</scope>
    <source>
        <strain evidence="1">IN212</strain>
    </source>
</reference>
<gene>
    <name evidence="1" type="ORF">RFULGI_LOCUS7116</name>
</gene>
<keyword evidence="2" id="KW-1185">Reference proteome</keyword>
<evidence type="ECO:0000313" key="1">
    <source>
        <dbReference type="EMBL" id="CAG8614612.1"/>
    </source>
</evidence>
<dbReference type="AlphaFoldDB" id="A0A9N9CWH6"/>
<dbReference type="EMBL" id="CAJVPZ010009951">
    <property type="protein sequence ID" value="CAG8614612.1"/>
    <property type="molecule type" value="Genomic_DNA"/>
</dbReference>
<sequence length="64" mass="7776">MRKKYKEIINSLQKEIICKNYCIKNLTDRIAYYNAYFGKAYFGKAFEICQNLYDQEKLYSQINE</sequence>
<proteinExistence type="predicted"/>
<dbReference type="OrthoDB" id="2486303at2759"/>
<evidence type="ECO:0000313" key="2">
    <source>
        <dbReference type="Proteomes" id="UP000789396"/>
    </source>
</evidence>
<dbReference type="Proteomes" id="UP000789396">
    <property type="component" value="Unassembled WGS sequence"/>
</dbReference>
<name>A0A9N9CWH6_9GLOM</name>